<evidence type="ECO:0000313" key="4">
    <source>
        <dbReference type="Proteomes" id="UP000095751"/>
    </source>
</evidence>
<feature type="chain" id="PRO_5009193237" evidence="2">
    <location>
        <begin position="19"/>
        <end position="279"/>
    </location>
</feature>
<accession>A0A1E7FKG4</accession>
<feature type="region of interest" description="Disordered" evidence="1">
    <location>
        <begin position="258"/>
        <end position="279"/>
    </location>
</feature>
<feature type="signal peptide" evidence="2">
    <location>
        <begin position="1"/>
        <end position="18"/>
    </location>
</feature>
<keyword evidence="2" id="KW-0732">Signal</keyword>
<sequence>MQIVPLIILVSSFPLGLGFIFDSPLTPLNDLPQLVEAQYGRRISVALDIGKKTEASRLPINGIIFDLTKTTPSSENEFVEMPGVHGPLPKLSGGIHGLNLVQDGTFVSMDGKTSVHAQKGCWEILWKDGSPTGTLNVGFEIDREYKRNDIALPKGKVYLSFSIWDSEGLKEAQNKKELCLTRADVILKEKDEELVKMTETGNVFAKALHYYNALSAVDKYYSSPVKKFKLVPNEDEVVPFDGNSFVSTKGTVWTQDLPRGQPTMLGSASLKSVPKEVSH</sequence>
<reference evidence="3 4" key="1">
    <citation type="submission" date="2016-09" db="EMBL/GenBank/DDBJ databases">
        <title>Extensive genetic diversity and differential bi-allelic expression allows diatom success in the polar Southern Ocean.</title>
        <authorList>
            <consortium name="DOE Joint Genome Institute"/>
            <person name="Mock T."/>
            <person name="Otillar R.P."/>
            <person name="Strauss J."/>
            <person name="Dupont C."/>
            <person name="Frickenhaus S."/>
            <person name="Maumus F."/>
            <person name="Mcmullan M."/>
            <person name="Sanges R."/>
            <person name="Schmutz J."/>
            <person name="Toseland A."/>
            <person name="Valas R."/>
            <person name="Veluchamy A."/>
            <person name="Ward B.J."/>
            <person name="Allen A."/>
            <person name="Barry K."/>
            <person name="Falciatore A."/>
            <person name="Ferrante M."/>
            <person name="Fortunato A.E."/>
            <person name="Gloeckner G."/>
            <person name="Gruber A."/>
            <person name="Hipkin R."/>
            <person name="Janech M."/>
            <person name="Kroth P."/>
            <person name="Leese F."/>
            <person name="Lindquist E."/>
            <person name="Lyon B.R."/>
            <person name="Martin J."/>
            <person name="Mayer C."/>
            <person name="Parker M."/>
            <person name="Quesneville H."/>
            <person name="Raymond J."/>
            <person name="Uhlig C."/>
            <person name="Valentin K.U."/>
            <person name="Worden A.Z."/>
            <person name="Armbrust E.V."/>
            <person name="Bowler C."/>
            <person name="Green B."/>
            <person name="Moulton V."/>
            <person name="Van Oosterhout C."/>
            <person name="Grigoriev I."/>
        </authorList>
    </citation>
    <scope>NUCLEOTIDE SEQUENCE [LARGE SCALE GENOMIC DNA]</scope>
    <source>
        <strain evidence="3 4">CCMP1102</strain>
    </source>
</reference>
<evidence type="ECO:0000256" key="2">
    <source>
        <dbReference type="SAM" id="SignalP"/>
    </source>
</evidence>
<proteinExistence type="predicted"/>
<dbReference type="InParanoid" id="A0A1E7FKG4"/>
<dbReference type="Proteomes" id="UP000095751">
    <property type="component" value="Unassembled WGS sequence"/>
</dbReference>
<organism evidence="3 4">
    <name type="scientific">Fragilariopsis cylindrus CCMP1102</name>
    <dbReference type="NCBI Taxonomy" id="635003"/>
    <lineage>
        <taxon>Eukaryota</taxon>
        <taxon>Sar</taxon>
        <taxon>Stramenopiles</taxon>
        <taxon>Ochrophyta</taxon>
        <taxon>Bacillariophyta</taxon>
        <taxon>Bacillariophyceae</taxon>
        <taxon>Bacillariophycidae</taxon>
        <taxon>Bacillariales</taxon>
        <taxon>Bacillariaceae</taxon>
        <taxon>Fragilariopsis</taxon>
    </lineage>
</organism>
<gene>
    <name evidence="3" type="ORF">FRACYDRAFT_207084</name>
</gene>
<dbReference type="OrthoDB" id="43982at2759"/>
<dbReference type="KEGG" id="fcy:FRACYDRAFT_207084"/>
<name>A0A1E7FKG4_9STRA</name>
<protein>
    <submittedName>
        <fullName evidence="3">Uncharacterized protein</fullName>
    </submittedName>
</protein>
<evidence type="ECO:0000256" key="1">
    <source>
        <dbReference type="SAM" id="MobiDB-lite"/>
    </source>
</evidence>
<dbReference type="EMBL" id="KV784356">
    <property type="protein sequence ID" value="OEU18627.1"/>
    <property type="molecule type" value="Genomic_DNA"/>
</dbReference>
<dbReference type="AlphaFoldDB" id="A0A1E7FKG4"/>
<keyword evidence="4" id="KW-1185">Reference proteome</keyword>
<evidence type="ECO:0000313" key="3">
    <source>
        <dbReference type="EMBL" id="OEU18627.1"/>
    </source>
</evidence>